<dbReference type="KEGG" id="vg:26131765"/>
<keyword evidence="3" id="KW-1185">Reference proteome</keyword>
<dbReference type="Gene3D" id="2.60.120.1100">
    <property type="match status" value="2"/>
</dbReference>
<protein>
    <submittedName>
        <fullName evidence="2">Putative minor capsid protein</fullName>
    </submittedName>
</protein>
<proteinExistence type="predicted"/>
<organism evidence="2 3">
    <name type="scientific">Yellowstone Lake virophage 5</name>
    <dbReference type="NCBI Taxonomy" id="1557033"/>
    <lineage>
        <taxon>Viruses</taxon>
        <taxon>Varidnaviria</taxon>
        <taxon>Bamfordvirae</taxon>
        <taxon>Preplasmiviricota</taxon>
        <taxon>Polisuviricotina</taxon>
        <taxon>Virophaviricetes</taxon>
        <taxon>Priklausovirales</taxon>
        <taxon>Burtonviroviridae</taxon>
        <taxon>Burquivirus</taxon>
        <taxon>Burquivirus flavolapense</taxon>
    </lineage>
</organism>
<name>A0A0A0RK57_9VIRU</name>
<reference evidence="2 3" key="1">
    <citation type="journal article" date="2014" name="J. Virol.">
        <title>Three novel virophage genomes discovered from Yellowstone Lake metagenomes.</title>
        <authorList>
            <person name="Zhou J."/>
            <person name="Sun D."/>
            <person name="Childers A."/>
            <person name="McDermott T.R."/>
            <person name="Wang Y."/>
            <person name="Liles M.R."/>
        </authorList>
    </citation>
    <scope>NUCLEOTIDE SEQUENCE [LARGE SCALE GENOMIC DNA]</scope>
</reference>
<sequence>MAYQRRTNVEYVGGTVDLPDYIYYNADIINAGFSDTGLAVPDPQIRFNETRDTSLIKDASQYNFSIIRFGMNGANLDLPLFIPQVQLDPFPFVGDTTNLTTYGVALAFQQTFATNLGNRTITLAPPETFVIYESETKNERLAPLPRKPTTAGGQDLSSRYYWVYTYQHWLDLCNTALSTAFNSVFTAFGVAWAALGVATPNPYPTLASFSAICNPPTIAYDEKSYLMTIYGDTRGFGEYIPATGNGAYAPVPPALTSPQFRLFFNTNMFGLFTNYLNTYYNTLLPIDGWQDGLTYPVQPGYVNEIQFPNKNYTNVLNHETAAADYVPAPDNVRYWINTQEYKSIDTLWSPISSIVFTSTLLPIKSEATGQPIVFGEQLGDSSIGNSAPTSQSAFQPIITDLILPMDNGAHDYRSFVYYAPTAQYRLTDFAPSKQEIRNIDIQVYWKYRLTGELFPINMFNLSSVSIKALFRNKNLSPKA</sequence>
<accession>A0A0A0RK57</accession>
<dbReference type="EMBL" id="KM502589">
    <property type="protein sequence ID" value="AIW01878.1"/>
    <property type="molecule type" value="Genomic_DNA"/>
</dbReference>
<dbReference type="GeneID" id="26131765"/>
<gene>
    <name evidence="2" type="ORF">YSLV5_ORF20</name>
</gene>
<evidence type="ECO:0000313" key="2">
    <source>
        <dbReference type="EMBL" id="AIW01878.1"/>
    </source>
</evidence>
<dbReference type="InterPro" id="IPR049413">
    <property type="entry name" value="V18/19-like_jelly_roll_sf"/>
</dbReference>
<dbReference type="RefSeq" id="YP_009177803.1">
    <property type="nucleotide sequence ID" value="NC_028269.1"/>
</dbReference>
<evidence type="ECO:0000313" key="3">
    <source>
        <dbReference type="Proteomes" id="UP000201191"/>
    </source>
</evidence>
<dbReference type="Pfam" id="PF21507">
    <property type="entry name" value="V18-19"/>
    <property type="match status" value="1"/>
</dbReference>
<dbReference type="Proteomes" id="UP000201191">
    <property type="component" value="Segment"/>
</dbReference>
<evidence type="ECO:0000259" key="1">
    <source>
        <dbReference type="Pfam" id="PF21507"/>
    </source>
</evidence>
<feature type="domain" description="Minor capsid protein V18-like jelly roll" evidence="1">
    <location>
        <begin position="327"/>
        <end position="471"/>
    </location>
</feature>
<dbReference type="InterPro" id="IPR049412">
    <property type="entry name" value="V18-like_jelly_roll"/>
</dbReference>